<organism evidence="1 2">
    <name type="scientific">Paragonimus skrjabini miyazakii</name>
    <dbReference type="NCBI Taxonomy" id="59628"/>
    <lineage>
        <taxon>Eukaryota</taxon>
        <taxon>Metazoa</taxon>
        <taxon>Spiralia</taxon>
        <taxon>Lophotrochozoa</taxon>
        <taxon>Platyhelminthes</taxon>
        <taxon>Trematoda</taxon>
        <taxon>Digenea</taxon>
        <taxon>Plagiorchiida</taxon>
        <taxon>Troglotremata</taxon>
        <taxon>Troglotrematidae</taxon>
        <taxon>Paragonimus</taxon>
    </lineage>
</organism>
<name>A0A8S9YQF1_9TREM</name>
<dbReference type="OrthoDB" id="6258586at2759"/>
<evidence type="ECO:0000313" key="1">
    <source>
        <dbReference type="EMBL" id="KAF7255311.1"/>
    </source>
</evidence>
<keyword evidence="2" id="KW-1185">Reference proteome</keyword>
<dbReference type="AlphaFoldDB" id="A0A8S9YQF1"/>
<dbReference type="Proteomes" id="UP000822476">
    <property type="component" value="Unassembled WGS sequence"/>
</dbReference>
<proteinExistence type="predicted"/>
<comment type="caution">
    <text evidence="1">The sequence shown here is derived from an EMBL/GenBank/DDBJ whole genome shotgun (WGS) entry which is preliminary data.</text>
</comment>
<evidence type="ECO:0008006" key="3">
    <source>
        <dbReference type="Google" id="ProtNLM"/>
    </source>
</evidence>
<reference evidence="1" key="1">
    <citation type="submission" date="2019-07" db="EMBL/GenBank/DDBJ databases">
        <title>Annotation for the trematode Paragonimus miyazaki's.</title>
        <authorList>
            <person name="Choi Y.-J."/>
        </authorList>
    </citation>
    <scope>NUCLEOTIDE SEQUENCE</scope>
    <source>
        <strain evidence="1">Japan</strain>
    </source>
</reference>
<gene>
    <name evidence="1" type="ORF">EG68_07643</name>
</gene>
<sequence>MGCNPSKSLVHSVRRINTQNDITGVENLNTDGKTYVVFDIKLDNLATSGDSEENKKTNPKLELKKPVRLAPLPNPPMLTSELIEEKLKKAEEKRKQLLATRRLSCQKAKQSPVLMMQGRGIQTRSDNTETNDKSPWSLNWSGDEVITDEQLDALLLSELEREESSEDNPNIPIFRG</sequence>
<dbReference type="EMBL" id="JTDE01004088">
    <property type="protein sequence ID" value="KAF7255311.1"/>
    <property type="molecule type" value="Genomic_DNA"/>
</dbReference>
<accession>A0A8S9YQF1</accession>
<protein>
    <recommendedName>
        <fullName evidence="3">Stathmin</fullName>
    </recommendedName>
</protein>
<evidence type="ECO:0000313" key="2">
    <source>
        <dbReference type="Proteomes" id="UP000822476"/>
    </source>
</evidence>